<dbReference type="STRING" id="1121959.SAMN02746009_03523"/>
<reference evidence="2" key="1">
    <citation type="submission" date="2016-11" db="EMBL/GenBank/DDBJ databases">
        <authorList>
            <person name="Varghese N."/>
            <person name="Submissions S."/>
        </authorList>
    </citation>
    <scope>NUCLEOTIDE SEQUENCE [LARGE SCALE GENOMIC DNA]</scope>
    <source>
        <strain evidence="2">DSM 18569</strain>
    </source>
</reference>
<gene>
    <name evidence="1" type="ORF">SAMN02746009_03523</name>
</gene>
<protein>
    <submittedName>
        <fullName evidence="1">Uncharacterized protein</fullName>
    </submittedName>
</protein>
<dbReference type="EMBL" id="FRAS01000024">
    <property type="protein sequence ID" value="SHL87016.1"/>
    <property type="molecule type" value="Genomic_DNA"/>
</dbReference>
<sequence length="103" mass="11339">MSQVFDTPISLTDARTGRRVRVQQLPAGSALVAAPEPILGYTYQRGHLTVYVSGTMPPQLRTAEQEGCLEQEVLLVPVLPAGIREIDLTDCRREFHLLLPQAA</sequence>
<name>A0A1M7E5R2_9BACT</name>
<dbReference type="RefSeq" id="WP_073287969.1">
    <property type="nucleotide sequence ID" value="NZ_FRAS01000024.1"/>
</dbReference>
<keyword evidence="2" id="KW-1185">Reference proteome</keyword>
<dbReference type="AlphaFoldDB" id="A0A1M7E5R2"/>
<dbReference type="Proteomes" id="UP000183947">
    <property type="component" value="Unassembled WGS sequence"/>
</dbReference>
<organism evidence="1 2">
    <name type="scientific">Hymenobacter psychrotolerans DSM 18569</name>
    <dbReference type="NCBI Taxonomy" id="1121959"/>
    <lineage>
        <taxon>Bacteria</taxon>
        <taxon>Pseudomonadati</taxon>
        <taxon>Bacteroidota</taxon>
        <taxon>Cytophagia</taxon>
        <taxon>Cytophagales</taxon>
        <taxon>Hymenobacteraceae</taxon>
        <taxon>Hymenobacter</taxon>
    </lineage>
</organism>
<evidence type="ECO:0000313" key="1">
    <source>
        <dbReference type="EMBL" id="SHL87016.1"/>
    </source>
</evidence>
<evidence type="ECO:0000313" key="2">
    <source>
        <dbReference type="Proteomes" id="UP000183947"/>
    </source>
</evidence>
<proteinExistence type="predicted"/>
<dbReference type="OrthoDB" id="883407at2"/>
<accession>A0A1M7E5R2</accession>